<dbReference type="Gene3D" id="1.10.10.60">
    <property type="entry name" value="Homeodomain-like"/>
    <property type="match status" value="1"/>
</dbReference>
<reference evidence="3 4" key="2">
    <citation type="submission" date="2024-07" db="EMBL/GenBank/DDBJ databases">
        <authorList>
            <person name="Akdeniz Z."/>
        </authorList>
    </citation>
    <scope>NUCLEOTIDE SEQUENCE [LARGE SCALE GENOMIC DNA]</scope>
</reference>
<proteinExistence type="predicted"/>
<dbReference type="SUPFAM" id="SSF46689">
    <property type="entry name" value="Homeodomain-like"/>
    <property type="match status" value="1"/>
</dbReference>
<name>A0AA86U8H4_9EUKA</name>
<dbReference type="InterPro" id="IPR001005">
    <property type="entry name" value="SANT/Myb"/>
</dbReference>
<dbReference type="CDD" id="cd00167">
    <property type="entry name" value="SANT"/>
    <property type="match status" value="1"/>
</dbReference>
<dbReference type="AlphaFoldDB" id="A0AA86U8H4"/>
<dbReference type="PROSITE" id="PS50090">
    <property type="entry name" value="MYB_LIKE"/>
    <property type="match status" value="1"/>
</dbReference>
<keyword evidence="4" id="KW-1185">Reference proteome</keyword>
<feature type="domain" description="Myb-like" evidence="1">
    <location>
        <begin position="1"/>
        <end position="50"/>
    </location>
</feature>
<gene>
    <name evidence="2" type="ORF">HINF_LOCUS35010</name>
    <name evidence="3" type="ORF">HINF_LOCUS50193</name>
</gene>
<protein>
    <recommendedName>
        <fullName evidence="1">Myb-like domain-containing protein</fullName>
    </recommendedName>
</protein>
<sequence length="115" mass="13414">MSRMYSKWNEEEISLLQEALNETDPNIRYKWVHISKIIKTKTPRQCYDQYLFISKKNGHQGKNTVTKEQAADEQTSHMADSAIVQNTPLNNTQNNNEVQSKADILDLLQKLKDYI</sequence>
<dbReference type="EMBL" id="CATOUU010000775">
    <property type="protein sequence ID" value="CAI9947365.1"/>
    <property type="molecule type" value="Genomic_DNA"/>
</dbReference>
<organism evidence="2">
    <name type="scientific">Hexamita inflata</name>
    <dbReference type="NCBI Taxonomy" id="28002"/>
    <lineage>
        <taxon>Eukaryota</taxon>
        <taxon>Metamonada</taxon>
        <taxon>Diplomonadida</taxon>
        <taxon>Hexamitidae</taxon>
        <taxon>Hexamitinae</taxon>
        <taxon>Hexamita</taxon>
    </lineage>
</organism>
<dbReference type="EMBL" id="CAXDID020000239">
    <property type="protein sequence ID" value="CAL6062448.1"/>
    <property type="molecule type" value="Genomic_DNA"/>
</dbReference>
<comment type="caution">
    <text evidence="2">The sequence shown here is derived from an EMBL/GenBank/DDBJ whole genome shotgun (WGS) entry which is preliminary data.</text>
</comment>
<dbReference type="Proteomes" id="UP001642409">
    <property type="component" value="Unassembled WGS sequence"/>
</dbReference>
<evidence type="ECO:0000313" key="3">
    <source>
        <dbReference type="EMBL" id="CAL6062448.1"/>
    </source>
</evidence>
<accession>A0AA86U8H4</accession>
<evidence type="ECO:0000259" key="1">
    <source>
        <dbReference type="PROSITE" id="PS50090"/>
    </source>
</evidence>
<dbReference type="InterPro" id="IPR009057">
    <property type="entry name" value="Homeodomain-like_sf"/>
</dbReference>
<dbReference type="SMART" id="SM00717">
    <property type="entry name" value="SANT"/>
    <property type="match status" value="1"/>
</dbReference>
<evidence type="ECO:0000313" key="4">
    <source>
        <dbReference type="Proteomes" id="UP001642409"/>
    </source>
</evidence>
<evidence type="ECO:0000313" key="2">
    <source>
        <dbReference type="EMBL" id="CAI9947365.1"/>
    </source>
</evidence>
<reference evidence="2" key="1">
    <citation type="submission" date="2023-06" db="EMBL/GenBank/DDBJ databases">
        <authorList>
            <person name="Kurt Z."/>
        </authorList>
    </citation>
    <scope>NUCLEOTIDE SEQUENCE</scope>
</reference>